<dbReference type="EMBL" id="CAJPWZ010002761">
    <property type="protein sequence ID" value="CAG2245174.1"/>
    <property type="molecule type" value="Genomic_DNA"/>
</dbReference>
<keyword evidence="2" id="KW-1185">Reference proteome</keyword>
<comment type="caution">
    <text evidence="1">The sequence shown here is derived from an EMBL/GenBank/DDBJ whole genome shotgun (WGS) entry which is preliminary data.</text>
</comment>
<name>A0A8S3UHQ6_MYTED</name>
<dbReference type="Proteomes" id="UP000683360">
    <property type="component" value="Unassembled WGS sequence"/>
</dbReference>
<gene>
    <name evidence="1" type="ORF">MEDL_57196</name>
</gene>
<sequence length="195" mass="22691">MIKCVDLQLVDFLPGGKFYSADTEIELNRTKFAHVTNLACEHHFGDLDSSQRRRPSASMHHHSSVQLLKRNRKDMMHWIQNMPLVERSTMIKDAITGGRTLREIHMNSEKSVITEVHDEMMQPVKPKKARKKKQNENLELEGEEDYDNNLILPNIENFTMNDYVAVAYQDNWYPGCVIDIIEKPSLCQIYVALQF</sequence>
<proteinExistence type="predicted"/>
<dbReference type="AlphaFoldDB" id="A0A8S3UHQ6"/>
<dbReference type="OrthoDB" id="6147897at2759"/>
<protein>
    <submittedName>
        <fullName evidence="1">Uncharacterized protein</fullName>
    </submittedName>
</protein>
<organism evidence="1 2">
    <name type="scientific">Mytilus edulis</name>
    <name type="common">Blue mussel</name>
    <dbReference type="NCBI Taxonomy" id="6550"/>
    <lineage>
        <taxon>Eukaryota</taxon>
        <taxon>Metazoa</taxon>
        <taxon>Spiralia</taxon>
        <taxon>Lophotrochozoa</taxon>
        <taxon>Mollusca</taxon>
        <taxon>Bivalvia</taxon>
        <taxon>Autobranchia</taxon>
        <taxon>Pteriomorphia</taxon>
        <taxon>Mytilida</taxon>
        <taxon>Mytiloidea</taxon>
        <taxon>Mytilidae</taxon>
        <taxon>Mytilinae</taxon>
        <taxon>Mytilus</taxon>
    </lineage>
</organism>
<evidence type="ECO:0000313" key="1">
    <source>
        <dbReference type="EMBL" id="CAG2245174.1"/>
    </source>
</evidence>
<evidence type="ECO:0000313" key="2">
    <source>
        <dbReference type="Proteomes" id="UP000683360"/>
    </source>
</evidence>
<reference evidence="1" key="1">
    <citation type="submission" date="2021-03" db="EMBL/GenBank/DDBJ databases">
        <authorList>
            <person name="Bekaert M."/>
        </authorList>
    </citation>
    <scope>NUCLEOTIDE SEQUENCE</scope>
</reference>
<accession>A0A8S3UHQ6</accession>